<accession>S8ES10</accession>
<dbReference type="Proteomes" id="UP000015241">
    <property type="component" value="Unassembled WGS sequence"/>
</dbReference>
<feature type="compositionally biased region" description="Basic and acidic residues" evidence="1">
    <location>
        <begin position="217"/>
        <end position="227"/>
    </location>
</feature>
<dbReference type="AlphaFoldDB" id="S8ES10"/>
<protein>
    <submittedName>
        <fullName evidence="2">Uncharacterized protein</fullName>
    </submittedName>
</protein>
<evidence type="ECO:0000313" key="3">
    <source>
        <dbReference type="Proteomes" id="UP000015241"/>
    </source>
</evidence>
<proteinExistence type="predicted"/>
<feature type="compositionally biased region" description="Basic and acidic residues" evidence="1">
    <location>
        <begin position="84"/>
        <end position="93"/>
    </location>
</feature>
<dbReference type="InParanoid" id="S8ES10"/>
<evidence type="ECO:0000313" key="2">
    <source>
        <dbReference type="EMBL" id="EPS92580.1"/>
    </source>
</evidence>
<dbReference type="HOGENOM" id="CLU_1219710_0_0_1"/>
<sequence length="227" mass="24447">MIEPTNPVVFKVKTSSYPAYPLERDEDVFRPGDYVLRDRHLSVRSSVGSAVRPPKSNLTASVQGGGHQAIPRASGAPKPVHDKKRGDEDKTGGDRPLLQRVVGSQGLRIEVDESSAHWFTATSRQAAILTARRMPASDALPSTDDIESAIPAFKERLSLRDPSISPPEPEQPRNPGMSVLNPSLSTVTRAGPPEAPAKTVDTGIDTPNSPPNPSQLESEKLPLRTVV</sequence>
<reference evidence="2 3" key="1">
    <citation type="journal article" date="2012" name="Science">
        <title>The Paleozoic origin of enzymatic lignin decomposition reconstructed from 31 fungal genomes.</title>
        <authorList>
            <person name="Floudas D."/>
            <person name="Binder M."/>
            <person name="Riley R."/>
            <person name="Barry K."/>
            <person name="Blanchette R.A."/>
            <person name="Henrissat B."/>
            <person name="Martinez A.T."/>
            <person name="Otillar R."/>
            <person name="Spatafora J.W."/>
            <person name="Yadav J.S."/>
            <person name="Aerts A."/>
            <person name="Benoit I."/>
            <person name="Boyd A."/>
            <person name="Carlson A."/>
            <person name="Copeland A."/>
            <person name="Coutinho P.M."/>
            <person name="de Vries R.P."/>
            <person name="Ferreira P."/>
            <person name="Findley K."/>
            <person name="Foster B."/>
            <person name="Gaskell J."/>
            <person name="Glotzer D."/>
            <person name="Gorecki P."/>
            <person name="Heitman J."/>
            <person name="Hesse C."/>
            <person name="Hori C."/>
            <person name="Igarashi K."/>
            <person name="Jurgens J.A."/>
            <person name="Kallen N."/>
            <person name="Kersten P."/>
            <person name="Kohler A."/>
            <person name="Kuees U."/>
            <person name="Kumar T.K.A."/>
            <person name="Kuo A."/>
            <person name="LaButti K."/>
            <person name="Larrondo L.F."/>
            <person name="Lindquist E."/>
            <person name="Ling A."/>
            <person name="Lombard V."/>
            <person name="Lucas S."/>
            <person name="Lundell T."/>
            <person name="Martin R."/>
            <person name="McLaughlin D.J."/>
            <person name="Morgenstern I."/>
            <person name="Morin E."/>
            <person name="Murat C."/>
            <person name="Nagy L.G."/>
            <person name="Nolan M."/>
            <person name="Ohm R.A."/>
            <person name="Patyshakuliyeva A."/>
            <person name="Rokas A."/>
            <person name="Ruiz-Duenas F.J."/>
            <person name="Sabat G."/>
            <person name="Salamov A."/>
            <person name="Samejima M."/>
            <person name="Schmutz J."/>
            <person name="Slot J.C."/>
            <person name="St John F."/>
            <person name="Stenlid J."/>
            <person name="Sun H."/>
            <person name="Sun S."/>
            <person name="Syed K."/>
            <person name="Tsang A."/>
            <person name="Wiebenga A."/>
            <person name="Young D."/>
            <person name="Pisabarro A."/>
            <person name="Eastwood D.C."/>
            <person name="Martin F."/>
            <person name="Cullen D."/>
            <person name="Grigoriev I.V."/>
            <person name="Hibbett D.S."/>
        </authorList>
    </citation>
    <scope>NUCLEOTIDE SEQUENCE</scope>
    <source>
        <strain evidence="3">FP-58527</strain>
    </source>
</reference>
<organism evidence="2 3">
    <name type="scientific">Fomitopsis schrenkii</name>
    <name type="common">Brown rot fungus</name>
    <dbReference type="NCBI Taxonomy" id="2126942"/>
    <lineage>
        <taxon>Eukaryota</taxon>
        <taxon>Fungi</taxon>
        <taxon>Dikarya</taxon>
        <taxon>Basidiomycota</taxon>
        <taxon>Agaricomycotina</taxon>
        <taxon>Agaricomycetes</taxon>
        <taxon>Polyporales</taxon>
        <taxon>Fomitopsis</taxon>
    </lineage>
</organism>
<feature type="region of interest" description="Disordered" evidence="1">
    <location>
        <begin position="44"/>
        <end position="101"/>
    </location>
</feature>
<dbReference type="EMBL" id="KE504461">
    <property type="protein sequence ID" value="EPS92580.1"/>
    <property type="molecule type" value="Genomic_DNA"/>
</dbReference>
<gene>
    <name evidence="2" type="ORF">FOMPIDRAFT_1056732</name>
</gene>
<feature type="region of interest" description="Disordered" evidence="1">
    <location>
        <begin position="157"/>
        <end position="227"/>
    </location>
</feature>
<keyword evidence="3" id="KW-1185">Reference proteome</keyword>
<name>S8ES10_FOMSC</name>
<evidence type="ECO:0000256" key="1">
    <source>
        <dbReference type="SAM" id="MobiDB-lite"/>
    </source>
</evidence>